<feature type="compositionally biased region" description="Basic residues" evidence="1">
    <location>
        <begin position="63"/>
        <end position="74"/>
    </location>
</feature>
<organism evidence="2 3">
    <name type="scientific">Camelina sativa</name>
    <name type="common">False flax</name>
    <name type="synonym">Myagrum sativum</name>
    <dbReference type="NCBI Taxonomy" id="90675"/>
    <lineage>
        <taxon>Eukaryota</taxon>
        <taxon>Viridiplantae</taxon>
        <taxon>Streptophyta</taxon>
        <taxon>Embryophyta</taxon>
        <taxon>Tracheophyta</taxon>
        <taxon>Spermatophyta</taxon>
        <taxon>Magnoliopsida</taxon>
        <taxon>eudicotyledons</taxon>
        <taxon>Gunneridae</taxon>
        <taxon>Pentapetalae</taxon>
        <taxon>rosids</taxon>
        <taxon>malvids</taxon>
        <taxon>Brassicales</taxon>
        <taxon>Brassicaceae</taxon>
        <taxon>Camelineae</taxon>
        <taxon>Camelina</taxon>
    </lineage>
</organism>
<feature type="compositionally biased region" description="Basic and acidic residues" evidence="1">
    <location>
        <begin position="1"/>
        <end position="17"/>
    </location>
</feature>
<reference evidence="3" key="2">
    <citation type="submission" date="2025-08" db="UniProtKB">
        <authorList>
            <consortium name="RefSeq"/>
        </authorList>
    </citation>
    <scope>IDENTIFICATION</scope>
    <source>
        <tissue evidence="3">Leaf</tissue>
    </source>
</reference>
<feature type="region of interest" description="Disordered" evidence="1">
    <location>
        <begin position="1"/>
        <end position="20"/>
    </location>
</feature>
<keyword evidence="2" id="KW-1185">Reference proteome</keyword>
<reference evidence="2" key="1">
    <citation type="journal article" date="2014" name="Nat. Commun.">
        <title>The emerging biofuel crop Camelina sativa retains a highly undifferentiated hexaploid genome structure.</title>
        <authorList>
            <person name="Kagale S."/>
            <person name="Koh C."/>
            <person name="Nixon J."/>
            <person name="Bollina V."/>
            <person name="Clarke W.E."/>
            <person name="Tuteja R."/>
            <person name="Spillane C."/>
            <person name="Robinson S.J."/>
            <person name="Links M.G."/>
            <person name="Clarke C."/>
            <person name="Higgins E.E."/>
            <person name="Huebert T."/>
            <person name="Sharpe A.G."/>
            <person name="Parkin I.A."/>
        </authorList>
    </citation>
    <scope>NUCLEOTIDE SEQUENCE [LARGE SCALE GENOMIC DNA]</scope>
    <source>
        <strain evidence="2">cv. DH55</strain>
    </source>
</reference>
<evidence type="ECO:0000313" key="2">
    <source>
        <dbReference type="Proteomes" id="UP000694864"/>
    </source>
</evidence>
<dbReference type="RefSeq" id="XP_010474806.1">
    <property type="nucleotide sequence ID" value="XM_010476504.2"/>
</dbReference>
<feature type="compositionally biased region" description="Basic and acidic residues" evidence="1">
    <location>
        <begin position="75"/>
        <end position="88"/>
    </location>
</feature>
<gene>
    <name evidence="3" type="primary">LOC104754339</name>
</gene>
<dbReference type="GeneID" id="104754339"/>
<dbReference type="Proteomes" id="UP000694864">
    <property type="component" value="Chromosome 17"/>
</dbReference>
<name>A0ABM0WQP6_CAMSA</name>
<evidence type="ECO:0000256" key="1">
    <source>
        <dbReference type="SAM" id="MobiDB-lite"/>
    </source>
</evidence>
<evidence type="ECO:0000313" key="3">
    <source>
        <dbReference type="RefSeq" id="XP_010474806.1"/>
    </source>
</evidence>
<feature type="region of interest" description="Disordered" evidence="1">
    <location>
        <begin position="57"/>
        <end position="91"/>
    </location>
</feature>
<sequence>MKPETKRTRRRNDEEKGGASAFNLGSLKKAIEAIDVGRKENTMNLSSLSVALSAASREMKQTGKSHQRKRVIGNRGEKMKKKEKEKVAIGRKPKTKAKLVRWLSNLDKSVTVLSSSSVQPKILSMQLQLCELNTDFTMNHCLESFR</sequence>
<accession>A0ABM0WQP6</accession>
<proteinExistence type="predicted"/>
<protein>
    <submittedName>
        <fullName evidence="3">Uncharacterized protein LOC104754339</fullName>
    </submittedName>
</protein>